<evidence type="ECO:0000256" key="4">
    <source>
        <dbReference type="SAM" id="Phobius"/>
    </source>
</evidence>
<evidence type="ECO:0000313" key="8">
    <source>
        <dbReference type="Proteomes" id="UP000001635"/>
    </source>
</evidence>
<dbReference type="SUPFAM" id="SSF56935">
    <property type="entry name" value="Porins"/>
    <property type="match status" value="1"/>
</dbReference>
<dbReference type="KEGG" id="cmr:Cycma_1734"/>
<name>G0IUU6_CYCMS</name>
<feature type="domain" description="TonB-dependent receptor plug" evidence="5">
    <location>
        <begin position="156"/>
        <end position="245"/>
    </location>
</feature>
<dbReference type="InterPro" id="IPR041700">
    <property type="entry name" value="OMP_b-brl_3"/>
</dbReference>
<accession>G0IUU6</accession>
<sequence>MVLAPFSLWIDRNNSRLETMYFTKLIFTVSFFFLLGLSHLAAQQTTVYKVIGSVLDSEEQPIPFVNVVLLDINSQELITGTITNDAGEFVIQSDRGDKLQLKISTLGHKDFVSEEFQIEGEIKNFGKIKLKTDMASLDEVEVRAARPNVLIQADKTVVNIEGTAMAEGNNALDVVGRSPGVYVDADGNINLNGKSGVMVLLDDRQTYMSAKDLADFLRAMPADNIQSIEVINNPPAKYDAEGAAGLINLVLKKNTYNGVNGNLHIGHQYNGIHTPSVGGTINFKKNKWTSNVSLNYNQWGRKMELDLLRRFQVEDGLSIFDQKARMSLITKNLFFSGGTDYQINEMHSLGINLQASTQNGDDGGNSFTTITNPQSTAINYINALNDSEFENTRIFGNFHYIGKFDTLGTKLTADFDYSNMDASSLILLNNSYWINDDKANEALNSVKTGNDMVYSIYTAKTDFTKPMGENKSLELGLKGSWVKSDNLLDITKREEEGPYLPDGNSNHFIYKENVLAAYASYKAPLGKKLEYQAGLRAEYANIEGNSVTSNQVNTQEYLNFFPSVYLQHKLNDDYQIVYNVNRRITRPHYRQLNPFVFYIDPLTTEEGNPNLKPQYANNFEMNHIYKGSYQLALTFSQTENAFGQILIQDDEERTTLIQMQNLDRTQNLGLRATIPVEFAQWYSTSNMLQFNGNTFQSQIGEDLLDVKQFSFMARSQHNITLPKGFKLELVGIYRSPFQDGQLKIDGMSWLDAGLTKTFKDEKLSLTINGSDIFRTMKFTGDINFHKINTDVRQYNSMQSVRFTVRWKFNKGEMFNVSQRSGSTEERNRL</sequence>
<organism evidence="7 8">
    <name type="scientific">Cyclobacterium marinum (strain ATCC 25205 / DSM 745 / LMG 13164 / NCIMB 1802)</name>
    <name type="common">Flectobacillus marinus</name>
    <dbReference type="NCBI Taxonomy" id="880070"/>
    <lineage>
        <taxon>Bacteria</taxon>
        <taxon>Pseudomonadati</taxon>
        <taxon>Bacteroidota</taxon>
        <taxon>Cytophagia</taxon>
        <taxon>Cytophagales</taxon>
        <taxon>Cyclobacteriaceae</taxon>
        <taxon>Cyclobacterium</taxon>
    </lineage>
</organism>
<dbReference type="EMBL" id="CP002955">
    <property type="protein sequence ID" value="AEL25488.1"/>
    <property type="molecule type" value="Genomic_DNA"/>
</dbReference>
<dbReference type="PANTHER" id="PTHR40980">
    <property type="entry name" value="PLUG DOMAIN-CONTAINING PROTEIN"/>
    <property type="match status" value="1"/>
</dbReference>
<reference evidence="8" key="1">
    <citation type="submission" date="2011-07" db="EMBL/GenBank/DDBJ databases">
        <title>The complete genome of Cyclobacterium marinum DSM 745.</title>
        <authorList>
            <person name="Lucas S."/>
            <person name="Han J."/>
            <person name="Lapidus A."/>
            <person name="Bruce D."/>
            <person name="Goodwin L."/>
            <person name="Pitluck S."/>
            <person name="Peters L."/>
            <person name="Kyrpides N."/>
            <person name="Mavromatis K."/>
            <person name="Ivanova N."/>
            <person name="Ovchinnikova G."/>
            <person name="Chertkov O."/>
            <person name="Detter J.C."/>
            <person name="Tapia R."/>
            <person name="Han C."/>
            <person name="Land M."/>
            <person name="Hauser L."/>
            <person name="Markowitz V."/>
            <person name="Cheng J.-F."/>
            <person name="Hugenholtz P."/>
            <person name="Woyke T."/>
            <person name="Wu D."/>
            <person name="Tindall B."/>
            <person name="Schuetze A."/>
            <person name="Brambilla E."/>
            <person name="Klenk H.-P."/>
            <person name="Eisen J.A."/>
        </authorList>
    </citation>
    <scope>NUCLEOTIDE SEQUENCE [LARGE SCALE GENOMIC DNA]</scope>
    <source>
        <strain evidence="8">ATCC 25205 / DSM 745 / LMG 13164 / NCIMB 1802</strain>
    </source>
</reference>
<feature type="domain" description="Outer membrane protein beta-barrel" evidence="6">
    <location>
        <begin position="403"/>
        <end position="806"/>
    </location>
</feature>
<keyword evidence="7" id="KW-0675">Receptor</keyword>
<dbReference type="HOGENOM" id="CLU_017617_1_0_10"/>
<dbReference type="PANTHER" id="PTHR40980:SF4">
    <property type="entry name" value="TONB-DEPENDENT RECEPTOR-LIKE BETA-BARREL DOMAIN-CONTAINING PROTEIN"/>
    <property type="match status" value="1"/>
</dbReference>
<dbReference type="InterPro" id="IPR008969">
    <property type="entry name" value="CarboxyPept-like_regulatory"/>
</dbReference>
<dbReference type="InterPro" id="IPR037066">
    <property type="entry name" value="Plug_dom_sf"/>
</dbReference>
<keyword evidence="4" id="KW-1133">Transmembrane helix</keyword>
<dbReference type="Pfam" id="PF13715">
    <property type="entry name" value="CarbopepD_reg_2"/>
    <property type="match status" value="1"/>
</dbReference>
<dbReference type="AlphaFoldDB" id="G0IUU6"/>
<keyword evidence="8" id="KW-1185">Reference proteome</keyword>
<dbReference type="Pfam" id="PF14905">
    <property type="entry name" value="OMP_b-brl_3"/>
    <property type="match status" value="1"/>
</dbReference>
<dbReference type="Gene3D" id="2.170.130.10">
    <property type="entry name" value="TonB-dependent receptor, plug domain"/>
    <property type="match status" value="1"/>
</dbReference>
<evidence type="ECO:0000256" key="2">
    <source>
        <dbReference type="ARBA" id="ARBA00023136"/>
    </source>
</evidence>
<proteinExistence type="predicted"/>
<evidence type="ECO:0000259" key="5">
    <source>
        <dbReference type="Pfam" id="PF07715"/>
    </source>
</evidence>
<dbReference type="InterPro" id="IPR012910">
    <property type="entry name" value="Plug_dom"/>
</dbReference>
<gene>
    <name evidence="7" type="ordered locus">Cycma_1734</name>
</gene>
<evidence type="ECO:0000313" key="7">
    <source>
        <dbReference type="EMBL" id="AEL25488.1"/>
    </source>
</evidence>
<feature type="transmembrane region" description="Helical" evidence="4">
    <location>
        <begin position="21"/>
        <end position="42"/>
    </location>
</feature>
<evidence type="ECO:0000256" key="1">
    <source>
        <dbReference type="ARBA" id="ARBA00004442"/>
    </source>
</evidence>
<dbReference type="eggNOG" id="COG4771">
    <property type="taxonomic scope" value="Bacteria"/>
</dbReference>
<dbReference type="Proteomes" id="UP000001635">
    <property type="component" value="Chromosome"/>
</dbReference>
<comment type="subcellular location">
    <subcellularLocation>
        <location evidence="1">Cell outer membrane</location>
    </subcellularLocation>
</comment>
<dbReference type="SUPFAM" id="SSF49464">
    <property type="entry name" value="Carboxypeptidase regulatory domain-like"/>
    <property type="match status" value="1"/>
</dbReference>
<keyword evidence="4" id="KW-0812">Transmembrane</keyword>
<keyword evidence="3" id="KW-0998">Cell outer membrane</keyword>
<dbReference type="Pfam" id="PF07715">
    <property type="entry name" value="Plug"/>
    <property type="match status" value="1"/>
</dbReference>
<dbReference type="Gene3D" id="2.40.170.20">
    <property type="entry name" value="TonB-dependent receptor, beta-barrel domain"/>
    <property type="match status" value="1"/>
</dbReference>
<keyword evidence="2 4" id="KW-0472">Membrane</keyword>
<protein>
    <submittedName>
        <fullName evidence="7">TonB-dependent receptor plug</fullName>
    </submittedName>
</protein>
<evidence type="ECO:0000256" key="3">
    <source>
        <dbReference type="ARBA" id="ARBA00023237"/>
    </source>
</evidence>
<dbReference type="STRING" id="880070.Cycma_1734"/>
<dbReference type="GO" id="GO:0009279">
    <property type="term" value="C:cell outer membrane"/>
    <property type="evidence" value="ECO:0007669"/>
    <property type="project" value="UniProtKB-SubCell"/>
</dbReference>
<dbReference type="InterPro" id="IPR036942">
    <property type="entry name" value="Beta-barrel_TonB_sf"/>
</dbReference>
<evidence type="ECO:0000259" key="6">
    <source>
        <dbReference type="Pfam" id="PF14905"/>
    </source>
</evidence>